<dbReference type="PANTHER" id="PTHR37482">
    <property type="entry name" value="OUTER MEMBRANE PROTEIN ASSEMBLY FACTOR BAME"/>
    <property type="match status" value="1"/>
</dbReference>
<dbReference type="GO" id="GO:1990063">
    <property type="term" value="C:Bam protein complex"/>
    <property type="evidence" value="ECO:0007669"/>
    <property type="project" value="TreeGrafter"/>
</dbReference>
<evidence type="ECO:0000313" key="6">
    <source>
        <dbReference type="Proteomes" id="UP000236655"/>
    </source>
</evidence>
<sequence>MWYMGFSMIRQVLMCCFVTIFLIGCSGINFSEWRFPYMYPVQQGNYINRQQMAQLRAGMTKEQVTFVIGHPVTQFMFNSNQWQYVYQDYKNDKLKDSYIVNLNFDPTTQKLIQIESVGAVKTK</sequence>
<dbReference type="Pfam" id="PF04355">
    <property type="entry name" value="BamE"/>
    <property type="match status" value="1"/>
</dbReference>
<evidence type="ECO:0000313" key="5">
    <source>
        <dbReference type="EMBL" id="AUR52334.1"/>
    </source>
</evidence>
<keyword evidence="1" id="KW-0732">Signal</keyword>
<accession>A0A2I7N7A6</accession>
<dbReference type="KEGG" id="nba:CUN60_08505"/>
<keyword evidence="3" id="KW-0998">Cell outer membrane</keyword>
<dbReference type="InterPro" id="IPR007450">
    <property type="entry name" value="BamE_dom"/>
</dbReference>
<gene>
    <name evidence="5" type="ORF">CUN60_08505</name>
</gene>
<feature type="domain" description="Outer membrane protein assembly factor BamE" evidence="4">
    <location>
        <begin position="44"/>
        <end position="107"/>
    </location>
</feature>
<name>A0A2I7N7A6_9NEIS</name>
<keyword evidence="2" id="KW-0472">Membrane</keyword>
<evidence type="ECO:0000259" key="4">
    <source>
        <dbReference type="Pfam" id="PF04355"/>
    </source>
</evidence>
<dbReference type="PANTHER" id="PTHR37482:SF1">
    <property type="entry name" value="OUTER MEMBRANE PROTEIN ASSEMBLY FACTOR BAME"/>
    <property type="match status" value="1"/>
</dbReference>
<evidence type="ECO:0000256" key="2">
    <source>
        <dbReference type="ARBA" id="ARBA00023136"/>
    </source>
</evidence>
<dbReference type="Proteomes" id="UP000236655">
    <property type="component" value="Chromosome"/>
</dbReference>
<reference evidence="6" key="1">
    <citation type="submission" date="2017-11" db="EMBL/GenBank/DDBJ databases">
        <authorList>
            <person name="Chan K.G."/>
            <person name="Lee L.S."/>
        </authorList>
    </citation>
    <scope>NUCLEOTIDE SEQUENCE [LARGE SCALE GENOMIC DNA]</scope>
    <source>
        <strain evidence="6">DSM 100970</strain>
    </source>
</reference>
<proteinExistence type="predicted"/>
<keyword evidence="6" id="KW-1185">Reference proteome</keyword>
<organism evidence="5 6">
    <name type="scientific">Aquella oligotrophica</name>
    <dbReference type="NCBI Taxonomy" id="2067065"/>
    <lineage>
        <taxon>Bacteria</taxon>
        <taxon>Pseudomonadati</taxon>
        <taxon>Pseudomonadota</taxon>
        <taxon>Betaproteobacteria</taxon>
        <taxon>Neisseriales</taxon>
        <taxon>Neisseriaceae</taxon>
        <taxon>Aquella</taxon>
    </lineage>
</organism>
<evidence type="ECO:0000256" key="3">
    <source>
        <dbReference type="ARBA" id="ARBA00023237"/>
    </source>
</evidence>
<dbReference type="InterPro" id="IPR026592">
    <property type="entry name" value="BamE"/>
</dbReference>
<dbReference type="GO" id="GO:0051205">
    <property type="term" value="P:protein insertion into membrane"/>
    <property type="evidence" value="ECO:0007669"/>
    <property type="project" value="TreeGrafter"/>
</dbReference>
<dbReference type="InterPro" id="IPR037873">
    <property type="entry name" value="BamE-like"/>
</dbReference>
<protein>
    <recommendedName>
        <fullName evidence="4">Outer membrane protein assembly factor BamE domain-containing protein</fullName>
    </recommendedName>
</protein>
<dbReference type="AlphaFoldDB" id="A0A2I7N7A6"/>
<dbReference type="GO" id="GO:0043165">
    <property type="term" value="P:Gram-negative-bacterium-type cell outer membrane assembly"/>
    <property type="evidence" value="ECO:0007669"/>
    <property type="project" value="TreeGrafter"/>
</dbReference>
<dbReference type="EMBL" id="CP024847">
    <property type="protein sequence ID" value="AUR52334.1"/>
    <property type="molecule type" value="Genomic_DNA"/>
</dbReference>
<evidence type="ECO:0000256" key="1">
    <source>
        <dbReference type="ARBA" id="ARBA00022729"/>
    </source>
</evidence>
<dbReference type="GO" id="GO:0030674">
    <property type="term" value="F:protein-macromolecule adaptor activity"/>
    <property type="evidence" value="ECO:0007669"/>
    <property type="project" value="TreeGrafter"/>
</dbReference>
<dbReference type="Gene3D" id="3.30.1450.10">
    <property type="match status" value="1"/>
</dbReference>